<evidence type="ECO:0000313" key="4">
    <source>
        <dbReference type="Proteomes" id="UP000261520"/>
    </source>
</evidence>
<protein>
    <recommendedName>
        <fullName evidence="2">GH18 domain-containing protein</fullName>
    </recommendedName>
</protein>
<proteinExistence type="predicted"/>
<dbReference type="Ensembl" id="ENSPMGT00000025107.1">
    <property type="protein sequence ID" value="ENSPMGP00000023563.1"/>
    <property type="gene ID" value="ENSPMGG00000019050.1"/>
</dbReference>
<dbReference type="SUPFAM" id="SSF54556">
    <property type="entry name" value="Chitinase insertion domain"/>
    <property type="match status" value="1"/>
</dbReference>
<sequence>GDEIILLMGACLLSPSTTFKLVCHFSNWSQYTTGLGKFIVENIDPFLCTHVVYDFAVINHDNQLTENEWAEESVYQELAGLKNKNSELKTMLSVRELSTNDPQFSEMVSSAANRQTFVQSAVTFLRAHEFDGLDLDWGHPGNNKHKFTQLFKDLQQAFENESIGTERPRLMLSASLTPKTDYEVTEIVDFISVKTFDLGGGTVTAHHSPLFGSNKANIVMTISLFIYFTDRKKIIPAQKLLLGFPAYARSYTLSTQVSSPGAPVSGLAYPGPFTQEMGFWSHYETCAFLHGASANWIDKQYVPYAVKNNQWVGFDNQQSYGAKVTYLMTQHLGGAAVWSLNLDDFTGHFCGQGKYPLISQLKAELSRGDTVEPQNPKTTSSPHSFISPAKDSNPSLCMDKADGSYQTKQDPPLTYVCTQGKPYVTECPTVHSRSNAASSGGLLLNLLLPSILYGCYMYR</sequence>
<dbReference type="GO" id="GO:0005975">
    <property type="term" value="P:carbohydrate metabolic process"/>
    <property type="evidence" value="ECO:0007669"/>
    <property type="project" value="InterPro"/>
</dbReference>
<dbReference type="InterPro" id="IPR050314">
    <property type="entry name" value="Glycosyl_Hydrlase_18"/>
</dbReference>
<dbReference type="SUPFAM" id="SSF51445">
    <property type="entry name" value="(Trans)glycosidases"/>
    <property type="match status" value="1"/>
</dbReference>
<evidence type="ECO:0000259" key="2">
    <source>
        <dbReference type="PROSITE" id="PS51910"/>
    </source>
</evidence>
<feature type="domain" description="GH18" evidence="2">
    <location>
        <begin position="19"/>
        <end position="368"/>
    </location>
</feature>
<dbReference type="SMART" id="SM00636">
    <property type="entry name" value="Glyco_18"/>
    <property type="match status" value="1"/>
</dbReference>
<dbReference type="Proteomes" id="UP000261520">
    <property type="component" value="Unplaced"/>
</dbReference>
<reference evidence="3" key="2">
    <citation type="submission" date="2025-09" db="UniProtKB">
        <authorList>
            <consortium name="Ensembl"/>
        </authorList>
    </citation>
    <scope>IDENTIFICATION</scope>
</reference>
<name>A0A3B4B2D9_9GOBI</name>
<dbReference type="GO" id="GO:0005576">
    <property type="term" value="C:extracellular region"/>
    <property type="evidence" value="ECO:0007669"/>
    <property type="project" value="TreeGrafter"/>
</dbReference>
<keyword evidence="4" id="KW-1185">Reference proteome</keyword>
<dbReference type="FunFam" id="3.10.50.10:FF:000001">
    <property type="entry name" value="Chitinase 3-like 1"/>
    <property type="match status" value="1"/>
</dbReference>
<evidence type="ECO:0000256" key="1">
    <source>
        <dbReference type="ARBA" id="ARBA00023157"/>
    </source>
</evidence>
<reference evidence="3" key="1">
    <citation type="submission" date="2025-08" db="UniProtKB">
        <authorList>
            <consortium name="Ensembl"/>
        </authorList>
    </citation>
    <scope>IDENTIFICATION</scope>
</reference>
<dbReference type="PROSITE" id="PS51910">
    <property type="entry name" value="GH18_2"/>
    <property type="match status" value="1"/>
</dbReference>
<dbReference type="STRING" id="409849.ENSPMGP00000023563"/>
<organism evidence="3 4">
    <name type="scientific">Periophthalmus magnuspinnatus</name>
    <dbReference type="NCBI Taxonomy" id="409849"/>
    <lineage>
        <taxon>Eukaryota</taxon>
        <taxon>Metazoa</taxon>
        <taxon>Chordata</taxon>
        <taxon>Craniata</taxon>
        <taxon>Vertebrata</taxon>
        <taxon>Euteleostomi</taxon>
        <taxon>Actinopterygii</taxon>
        <taxon>Neopterygii</taxon>
        <taxon>Teleostei</taxon>
        <taxon>Neoteleostei</taxon>
        <taxon>Acanthomorphata</taxon>
        <taxon>Gobiaria</taxon>
        <taxon>Gobiiformes</taxon>
        <taxon>Gobioidei</taxon>
        <taxon>Gobiidae</taxon>
        <taxon>Oxudercinae</taxon>
        <taxon>Periophthalmus</taxon>
    </lineage>
</organism>
<dbReference type="AlphaFoldDB" id="A0A3B4B2D9"/>
<dbReference type="Pfam" id="PF00704">
    <property type="entry name" value="Glyco_hydro_18"/>
    <property type="match status" value="1"/>
</dbReference>
<dbReference type="InterPro" id="IPR017853">
    <property type="entry name" value="GH"/>
</dbReference>
<keyword evidence="1" id="KW-1015">Disulfide bond</keyword>
<accession>A0A3B4B2D9</accession>
<dbReference type="Gene3D" id="3.10.50.10">
    <property type="match status" value="1"/>
</dbReference>
<dbReference type="GO" id="GO:0008061">
    <property type="term" value="F:chitin binding"/>
    <property type="evidence" value="ECO:0007669"/>
    <property type="project" value="InterPro"/>
</dbReference>
<dbReference type="InterPro" id="IPR029070">
    <property type="entry name" value="Chitinase_insertion_sf"/>
</dbReference>
<dbReference type="PANTHER" id="PTHR11177:SF332">
    <property type="entry name" value="CHITINASE"/>
    <property type="match status" value="1"/>
</dbReference>
<dbReference type="InterPro" id="IPR001223">
    <property type="entry name" value="Glyco_hydro18_cat"/>
</dbReference>
<dbReference type="Gene3D" id="3.20.20.80">
    <property type="entry name" value="Glycosidases"/>
    <property type="match status" value="1"/>
</dbReference>
<evidence type="ECO:0000313" key="3">
    <source>
        <dbReference type="Ensembl" id="ENSPMGP00000023563.1"/>
    </source>
</evidence>
<dbReference type="InterPro" id="IPR011583">
    <property type="entry name" value="Chitinase_II/V-like_cat"/>
</dbReference>
<dbReference type="PANTHER" id="PTHR11177">
    <property type="entry name" value="CHITINASE"/>
    <property type="match status" value="1"/>
</dbReference>